<dbReference type="PANTHER" id="PTHR30619:SF1">
    <property type="entry name" value="RECOMBINATION PROTEIN 2"/>
    <property type="match status" value="1"/>
</dbReference>
<feature type="transmembrane region" description="Helical" evidence="6">
    <location>
        <begin position="244"/>
        <end position="271"/>
    </location>
</feature>
<keyword evidence="4 6" id="KW-1133">Transmembrane helix</keyword>
<dbReference type="Proteomes" id="UP000245468">
    <property type="component" value="Chromosome"/>
</dbReference>
<feature type="transmembrane region" description="Helical" evidence="6">
    <location>
        <begin position="6"/>
        <end position="24"/>
    </location>
</feature>
<dbReference type="Pfam" id="PF03772">
    <property type="entry name" value="Competence"/>
    <property type="match status" value="1"/>
</dbReference>
<dbReference type="PANTHER" id="PTHR30619">
    <property type="entry name" value="DNA INTERNALIZATION/COMPETENCE PROTEIN COMEC/REC2"/>
    <property type="match status" value="1"/>
</dbReference>
<feature type="domain" description="ComEC/Rec2-related protein" evidence="7">
    <location>
        <begin position="228"/>
        <end position="512"/>
    </location>
</feature>
<evidence type="ECO:0000256" key="3">
    <source>
        <dbReference type="ARBA" id="ARBA00022692"/>
    </source>
</evidence>
<evidence type="ECO:0000256" key="2">
    <source>
        <dbReference type="ARBA" id="ARBA00022475"/>
    </source>
</evidence>
<keyword evidence="3 6" id="KW-0812">Transmembrane</keyword>
<evidence type="ECO:0000256" key="4">
    <source>
        <dbReference type="ARBA" id="ARBA00022989"/>
    </source>
</evidence>
<evidence type="ECO:0000256" key="1">
    <source>
        <dbReference type="ARBA" id="ARBA00004651"/>
    </source>
</evidence>
<feature type="transmembrane region" description="Helical" evidence="6">
    <location>
        <begin position="389"/>
        <end position="411"/>
    </location>
</feature>
<keyword evidence="10" id="KW-1185">Reference proteome</keyword>
<proteinExistence type="predicted"/>
<dbReference type="KEGG" id="psez:HME7025_02357"/>
<feature type="transmembrane region" description="Helical" evidence="6">
    <location>
        <begin position="354"/>
        <end position="377"/>
    </location>
</feature>
<dbReference type="InterPro" id="IPR052159">
    <property type="entry name" value="Competence_DNA_uptake"/>
</dbReference>
<dbReference type="GO" id="GO:0005886">
    <property type="term" value="C:plasma membrane"/>
    <property type="evidence" value="ECO:0007669"/>
    <property type="project" value="UniProtKB-SubCell"/>
</dbReference>
<feature type="domain" description="DUF4131" evidence="8">
    <location>
        <begin position="35"/>
        <end position="186"/>
    </location>
</feature>
<evidence type="ECO:0000259" key="8">
    <source>
        <dbReference type="Pfam" id="PF13567"/>
    </source>
</evidence>
<feature type="transmembrane region" description="Helical" evidence="6">
    <location>
        <begin position="33"/>
        <end position="50"/>
    </location>
</feature>
<feature type="transmembrane region" description="Helical" evidence="6">
    <location>
        <begin position="283"/>
        <end position="304"/>
    </location>
</feature>
<feature type="transmembrane region" description="Helical" evidence="6">
    <location>
        <begin position="493"/>
        <end position="510"/>
    </location>
</feature>
<comment type="subcellular location">
    <subcellularLocation>
        <location evidence="1">Cell membrane</location>
        <topology evidence="1">Multi-pass membrane protein</topology>
    </subcellularLocation>
</comment>
<keyword evidence="5 6" id="KW-0472">Membrane</keyword>
<evidence type="ECO:0000256" key="5">
    <source>
        <dbReference type="ARBA" id="ARBA00023136"/>
    </source>
</evidence>
<feature type="transmembrane region" description="Helical" evidence="6">
    <location>
        <begin position="324"/>
        <end position="342"/>
    </location>
</feature>
<reference evidence="10" key="1">
    <citation type="submission" date="2018-05" db="EMBL/GenBank/DDBJ databases">
        <title>Pseudarcicella sp. HME7025 Genome sequencing and assembly.</title>
        <authorList>
            <person name="Kim H."/>
            <person name="Kang H."/>
            <person name="Joh K."/>
        </authorList>
    </citation>
    <scope>NUCLEOTIDE SEQUENCE [LARGE SCALE GENOMIC DNA]</scope>
    <source>
        <strain evidence="10">HME7025</strain>
    </source>
</reference>
<evidence type="ECO:0000259" key="7">
    <source>
        <dbReference type="Pfam" id="PF03772"/>
    </source>
</evidence>
<feature type="transmembrane region" description="Helical" evidence="6">
    <location>
        <begin position="456"/>
        <end position="478"/>
    </location>
</feature>
<evidence type="ECO:0000313" key="10">
    <source>
        <dbReference type="Proteomes" id="UP000245468"/>
    </source>
</evidence>
<dbReference type="Pfam" id="PF13567">
    <property type="entry name" value="DUF4131"/>
    <property type="match status" value="1"/>
</dbReference>
<evidence type="ECO:0000256" key="6">
    <source>
        <dbReference type="SAM" id="Phobius"/>
    </source>
</evidence>
<sequence length="690" mass="80283">MFSFFSPFPFLRLCLWWVLGIIIVPNQTWSKDVLAMYGLFLCILMCLVLWTKNKDIFYSILISFVCLIAAFLRTQEVKNRFQKPPSDVWAIRFQITSTPQIKPKTYAFEGEISAFMDAKGRWKRIRTKSIFYLEKTGAIPQIGDFYLAKTKLQFIRPAAFPYGQDWPKYYAKKGIFSTAYLAASWTKLEKRPELFSFKHYFDRWQHRFLQHLHQVVRGERNKSVAGAMLLGSHEKIDFETKKSYAALGAIHILSVSGMHVGILFLCIQFILKFIPKRKLIAKIGLFILPLILIWFYAGVTGFSAPVLRASWMFSVVLFAQTFRYPMNSINMLSFTAFVILVWDPMQLYDAGFQLSFLAVLGILVYQPILSSIGMPSIKNPMINYILKQVVSLTMVAISAQLLTFPCILYYFHQFPHVGIMLLANPILVLLSSISLVLGMIFLLTASVFSAISLSKWYYFIGTVFDDSLTLLHEIMFWIDTVFQPTIPFLHWDIWMFFPYFLLLMVGKYWWETRNTFLLWGLCVLVIGSVFYFQLEKWKTVHDQKIAYLGQYRGEPVWLEVEGINAKIVGSNSMSHDPAWIQSNISPLLAHNYIQDTVQLNWEDGKNVSWYWKRKSFYLAHQFHVFFPTEIDVLIIDSKSKKQGLDWLRTTRQVDWLWTQSLSAYYLKKVAEMSPLSKQQVALDTISAQVY</sequence>
<keyword evidence="2" id="KW-1003">Cell membrane</keyword>
<dbReference type="AlphaFoldDB" id="A0A2S2DXS4"/>
<feature type="transmembrane region" description="Helical" evidence="6">
    <location>
        <begin position="56"/>
        <end position="74"/>
    </location>
</feature>
<evidence type="ECO:0000313" key="9">
    <source>
        <dbReference type="EMBL" id="AWL10198.1"/>
    </source>
</evidence>
<protein>
    <submittedName>
        <fullName evidence="9">ComE operon protein</fullName>
    </submittedName>
</protein>
<organism evidence="9 10">
    <name type="scientific">Aquirufa nivalisilvae</name>
    <dbReference type="NCBI Taxonomy" id="2516557"/>
    <lineage>
        <taxon>Bacteria</taxon>
        <taxon>Pseudomonadati</taxon>
        <taxon>Bacteroidota</taxon>
        <taxon>Cytophagia</taxon>
        <taxon>Cytophagales</taxon>
        <taxon>Flectobacillaceae</taxon>
        <taxon>Aquirufa</taxon>
    </lineage>
</organism>
<dbReference type="EMBL" id="CP029346">
    <property type="protein sequence ID" value="AWL10198.1"/>
    <property type="molecule type" value="Genomic_DNA"/>
</dbReference>
<name>A0A2S2DXS4_9BACT</name>
<dbReference type="NCBIfam" id="TIGR00360">
    <property type="entry name" value="ComEC_N-term"/>
    <property type="match status" value="1"/>
</dbReference>
<accession>A0A2S2DXS4</accession>
<dbReference type="InterPro" id="IPR004477">
    <property type="entry name" value="ComEC_N"/>
</dbReference>
<gene>
    <name evidence="9" type="ORF">HME7025_02357</name>
</gene>
<feature type="transmembrane region" description="Helical" evidence="6">
    <location>
        <begin position="517"/>
        <end position="534"/>
    </location>
</feature>
<dbReference type="InterPro" id="IPR025405">
    <property type="entry name" value="DUF4131"/>
</dbReference>
<feature type="transmembrane region" description="Helical" evidence="6">
    <location>
        <begin position="417"/>
        <end position="444"/>
    </location>
</feature>